<gene>
    <name evidence="1" type="primary">ORF64974</name>
</gene>
<dbReference type="EMBL" id="HACG01021209">
    <property type="protein sequence ID" value="CEK68074.1"/>
    <property type="molecule type" value="Transcribed_RNA"/>
</dbReference>
<name>A0A0B6ZHI5_9EUPU</name>
<evidence type="ECO:0000313" key="1">
    <source>
        <dbReference type="EMBL" id="CEK68074.1"/>
    </source>
</evidence>
<proteinExistence type="predicted"/>
<organism evidence="1">
    <name type="scientific">Arion vulgaris</name>
    <dbReference type="NCBI Taxonomy" id="1028688"/>
    <lineage>
        <taxon>Eukaryota</taxon>
        <taxon>Metazoa</taxon>
        <taxon>Spiralia</taxon>
        <taxon>Lophotrochozoa</taxon>
        <taxon>Mollusca</taxon>
        <taxon>Gastropoda</taxon>
        <taxon>Heterobranchia</taxon>
        <taxon>Euthyneura</taxon>
        <taxon>Panpulmonata</taxon>
        <taxon>Eupulmonata</taxon>
        <taxon>Stylommatophora</taxon>
        <taxon>Helicina</taxon>
        <taxon>Arionoidea</taxon>
        <taxon>Arionidae</taxon>
        <taxon>Arion</taxon>
    </lineage>
</organism>
<feature type="non-terminal residue" evidence="1">
    <location>
        <position position="1"/>
    </location>
</feature>
<protein>
    <submittedName>
        <fullName evidence="1">Uncharacterized protein</fullName>
    </submittedName>
</protein>
<reference evidence="1" key="1">
    <citation type="submission" date="2014-12" db="EMBL/GenBank/DDBJ databases">
        <title>Insight into the proteome of Arion vulgaris.</title>
        <authorList>
            <person name="Aradska J."/>
            <person name="Bulat T."/>
            <person name="Smidak R."/>
            <person name="Sarate P."/>
            <person name="Gangsoo J."/>
            <person name="Sialana F."/>
            <person name="Bilban M."/>
            <person name="Lubec G."/>
        </authorList>
    </citation>
    <scope>NUCLEOTIDE SEQUENCE</scope>
    <source>
        <tissue evidence="1">Skin</tissue>
    </source>
</reference>
<dbReference type="AlphaFoldDB" id="A0A0B6ZHI5"/>
<accession>A0A0B6ZHI5</accession>
<sequence length="101" mass="11461">LSYIVFYTVQQQLLVDPARNILRKINPPKSTNYIGTCPNRYDTDSPLCVLLRASARIIEMSIICILEASFMRWSWGIVLVTTTASNIELLMRDMAGPEKIP</sequence>